<evidence type="ECO:0000313" key="1">
    <source>
        <dbReference type="EMBL" id="PJF43044.1"/>
    </source>
</evidence>
<accession>A0A2M8PZS3</accession>
<reference evidence="1 2" key="1">
    <citation type="submission" date="2017-11" db="EMBL/GenBank/DDBJ databases">
        <title>Evolution of Phototrophy in the Chloroflexi Phylum Driven by Horizontal Gene Transfer.</title>
        <authorList>
            <person name="Ward L.M."/>
            <person name="Hemp J."/>
            <person name="Shih P.M."/>
            <person name="Mcglynn S.E."/>
            <person name="Fischer W."/>
        </authorList>
    </citation>
    <scope>NUCLEOTIDE SEQUENCE [LARGE SCALE GENOMIC DNA]</scope>
    <source>
        <strain evidence="1">CP1_1M</strain>
    </source>
</reference>
<sequence length="69" mass="7593">MIALDCNTLLAASARLALLEDCTLGAPMWIVVSDEVGMGIVQLYRLGKLYRVRLVAPISAWLQQLMEST</sequence>
<dbReference type="EMBL" id="PGTL01000005">
    <property type="protein sequence ID" value="PJF43044.1"/>
    <property type="molecule type" value="Genomic_DNA"/>
</dbReference>
<name>A0A2M8PZS3_9CHLR</name>
<gene>
    <name evidence="1" type="ORF">CUN50_01980</name>
</gene>
<proteinExistence type="predicted"/>
<comment type="caution">
    <text evidence="1">The sequence shown here is derived from an EMBL/GenBank/DDBJ whole genome shotgun (WGS) entry which is preliminary data.</text>
</comment>
<evidence type="ECO:0000313" key="2">
    <source>
        <dbReference type="Proteomes" id="UP000228947"/>
    </source>
</evidence>
<organism evidence="1 2">
    <name type="scientific">Candidatus Thermofonsia Clade 1 bacterium</name>
    <dbReference type="NCBI Taxonomy" id="2364210"/>
    <lineage>
        <taxon>Bacteria</taxon>
        <taxon>Bacillati</taxon>
        <taxon>Chloroflexota</taxon>
        <taxon>Candidatus Thermofontia</taxon>
        <taxon>Candidatus Thermofonsia Clade 1</taxon>
    </lineage>
</organism>
<dbReference type="Proteomes" id="UP000228947">
    <property type="component" value="Unassembled WGS sequence"/>
</dbReference>
<dbReference type="AlphaFoldDB" id="A0A2M8PZS3"/>
<protein>
    <submittedName>
        <fullName evidence="1">Uncharacterized protein</fullName>
    </submittedName>
</protein>